<dbReference type="Proteomes" id="UP001165960">
    <property type="component" value="Unassembled WGS sequence"/>
</dbReference>
<organism evidence="1 2">
    <name type="scientific">Entomophthora muscae</name>
    <dbReference type="NCBI Taxonomy" id="34485"/>
    <lineage>
        <taxon>Eukaryota</taxon>
        <taxon>Fungi</taxon>
        <taxon>Fungi incertae sedis</taxon>
        <taxon>Zoopagomycota</taxon>
        <taxon>Entomophthoromycotina</taxon>
        <taxon>Entomophthoromycetes</taxon>
        <taxon>Entomophthorales</taxon>
        <taxon>Entomophthoraceae</taxon>
        <taxon>Entomophthora</taxon>
    </lineage>
</organism>
<proteinExistence type="predicted"/>
<accession>A0ACC2TMQ3</accession>
<evidence type="ECO:0000313" key="1">
    <source>
        <dbReference type="EMBL" id="KAJ9075762.1"/>
    </source>
</evidence>
<sequence>MKLLTATLISLVAGRSSFIDDVINNTSEGDFFSVLPKYKHNEELSRGRLPSFRNSQGKGIFTPTTTILNAALIILRAKLVHSTEIHLIKTSTNGYDTFISQIKEFDSPTSKSRITLPYKEGQGFESCVKEALSTFNEVFISFKSTSDIPEKKT</sequence>
<protein>
    <submittedName>
        <fullName evidence="1">Uncharacterized protein</fullName>
    </submittedName>
</protein>
<keyword evidence="2" id="KW-1185">Reference proteome</keyword>
<evidence type="ECO:0000313" key="2">
    <source>
        <dbReference type="Proteomes" id="UP001165960"/>
    </source>
</evidence>
<name>A0ACC2TMQ3_9FUNG</name>
<reference evidence="1" key="1">
    <citation type="submission" date="2022-04" db="EMBL/GenBank/DDBJ databases">
        <title>Genome of the entomopathogenic fungus Entomophthora muscae.</title>
        <authorList>
            <person name="Elya C."/>
            <person name="Lovett B.R."/>
            <person name="Lee E."/>
            <person name="Macias A.M."/>
            <person name="Hajek A.E."/>
            <person name="De Bivort B.L."/>
            <person name="Kasson M.T."/>
            <person name="De Fine Licht H.H."/>
            <person name="Stajich J.E."/>
        </authorList>
    </citation>
    <scope>NUCLEOTIDE SEQUENCE</scope>
    <source>
        <strain evidence="1">Berkeley</strain>
    </source>
</reference>
<gene>
    <name evidence="1" type="ORF">DSO57_1032619</name>
</gene>
<comment type="caution">
    <text evidence="1">The sequence shown here is derived from an EMBL/GenBank/DDBJ whole genome shotgun (WGS) entry which is preliminary data.</text>
</comment>
<dbReference type="EMBL" id="QTSX02002376">
    <property type="protein sequence ID" value="KAJ9075762.1"/>
    <property type="molecule type" value="Genomic_DNA"/>
</dbReference>